<dbReference type="RefSeq" id="WP_123174565.1">
    <property type="nucleotide sequence ID" value="NZ_CP034086.1"/>
</dbReference>
<evidence type="ECO:0000313" key="2">
    <source>
        <dbReference type="Proteomes" id="UP000273982"/>
    </source>
</evidence>
<dbReference type="InterPro" id="IPR007423">
    <property type="entry name" value="Sel_put"/>
</dbReference>
<dbReference type="Pfam" id="PF04328">
    <property type="entry name" value="Sel_put"/>
    <property type="match status" value="1"/>
</dbReference>
<proteinExistence type="predicted"/>
<evidence type="ECO:0000313" key="1">
    <source>
        <dbReference type="EMBL" id="AZG77770.1"/>
    </source>
</evidence>
<dbReference type="Proteomes" id="UP000273982">
    <property type="component" value="Chromosome"/>
</dbReference>
<dbReference type="PANTHER" id="PTHR38453:SF1">
    <property type="entry name" value="CYTOPLASMIC PROTEIN"/>
    <property type="match status" value="1"/>
</dbReference>
<dbReference type="EMBL" id="CP034086">
    <property type="protein sequence ID" value="AZG77770.1"/>
    <property type="molecule type" value="Genomic_DNA"/>
</dbReference>
<dbReference type="AlphaFoldDB" id="A0A3G8M9I4"/>
<reference evidence="1 2" key="1">
    <citation type="submission" date="2018-11" db="EMBL/GenBank/DDBJ databases">
        <title>Genome squencing of methanotrophic bacteria isolated from alkaline groundwater in Korea.</title>
        <authorList>
            <person name="Nguyen L.N."/>
        </authorList>
    </citation>
    <scope>NUCLEOTIDE SEQUENCE [LARGE SCALE GENOMIC DNA]</scope>
    <source>
        <strain evidence="1 2">GW6</strain>
    </source>
</reference>
<dbReference type="PANTHER" id="PTHR38453">
    <property type="entry name" value="CYTOPLASMIC PROTEIN-RELATED"/>
    <property type="match status" value="1"/>
</dbReference>
<accession>A0A3G8M9I4</accession>
<dbReference type="KEGG" id="mros:EHO51_14115"/>
<organism evidence="1 2">
    <name type="scientific">Methylocystis rosea</name>
    <dbReference type="NCBI Taxonomy" id="173366"/>
    <lineage>
        <taxon>Bacteria</taxon>
        <taxon>Pseudomonadati</taxon>
        <taxon>Pseudomonadota</taxon>
        <taxon>Alphaproteobacteria</taxon>
        <taxon>Hyphomicrobiales</taxon>
        <taxon>Methylocystaceae</taxon>
        <taxon>Methylocystis</taxon>
    </lineage>
</organism>
<gene>
    <name evidence="1" type="ORF">EHO51_14115</name>
</gene>
<protein>
    <submittedName>
        <fullName evidence="1">Putative selenoprotein</fullName>
    </submittedName>
</protein>
<sequence length="75" mass="8379">MNCTICSLPGLDLNRLARKLRDGAKLMVGQGDYDAYVAHVRALHDGEAIMTRDEFFRARENARFGAGGERAFRCC</sequence>
<name>A0A3G8M9I4_9HYPH</name>